<dbReference type="Proteomes" id="UP000014500">
    <property type="component" value="Unassembled WGS sequence"/>
</dbReference>
<dbReference type="Gene3D" id="3.90.440.10">
    <property type="entry name" value="Nitric Oxide Synthase,Heme Domain,Chain A domain 2"/>
    <property type="match status" value="1"/>
</dbReference>
<dbReference type="InterPro" id="IPR004030">
    <property type="entry name" value="NOS_N"/>
</dbReference>
<evidence type="ECO:0000256" key="7">
    <source>
        <dbReference type="ARBA" id="ARBA00022723"/>
    </source>
</evidence>
<evidence type="ECO:0000313" key="14">
    <source>
        <dbReference type="Proteomes" id="UP000014500"/>
    </source>
</evidence>
<dbReference type="HOGENOM" id="CLU_040293_0_0_1"/>
<evidence type="ECO:0000256" key="9">
    <source>
        <dbReference type="ARBA" id="ARBA00022860"/>
    </source>
</evidence>
<dbReference type="InterPro" id="IPR044944">
    <property type="entry name" value="NOS_dom_3"/>
</dbReference>
<keyword evidence="8" id="KW-0521">NADP</keyword>
<keyword evidence="11" id="KW-0408">Iron</keyword>
<name>T1IJV5_STRMM</name>
<keyword evidence="9" id="KW-0112">Calmodulin-binding</keyword>
<dbReference type="EC" id="1.14.13.39" evidence="4"/>
<feature type="domain" description="Nitric oxide synthase (NOS)" evidence="12">
    <location>
        <begin position="16"/>
        <end position="377"/>
    </location>
</feature>
<evidence type="ECO:0000256" key="11">
    <source>
        <dbReference type="ARBA" id="ARBA00023004"/>
    </source>
</evidence>
<dbReference type="InterPro" id="IPR044943">
    <property type="entry name" value="NOS_dom_1"/>
</dbReference>
<dbReference type="SUPFAM" id="SSF56512">
    <property type="entry name" value="Nitric oxide (NO) synthase oxygenase domain"/>
    <property type="match status" value="1"/>
</dbReference>
<dbReference type="GO" id="GO:0006809">
    <property type="term" value="P:nitric oxide biosynthetic process"/>
    <property type="evidence" value="ECO:0007669"/>
    <property type="project" value="InterPro"/>
</dbReference>
<accession>T1IJV5</accession>
<reference evidence="14" key="1">
    <citation type="submission" date="2011-05" db="EMBL/GenBank/DDBJ databases">
        <authorList>
            <person name="Richards S.R."/>
            <person name="Qu J."/>
            <person name="Jiang H."/>
            <person name="Jhangiani S.N."/>
            <person name="Agravi P."/>
            <person name="Goodspeed R."/>
            <person name="Gross S."/>
            <person name="Mandapat C."/>
            <person name="Jackson L."/>
            <person name="Mathew T."/>
            <person name="Pu L."/>
            <person name="Thornton R."/>
            <person name="Saada N."/>
            <person name="Wilczek-Boney K.B."/>
            <person name="Lee S."/>
            <person name="Kovar C."/>
            <person name="Wu Y."/>
            <person name="Scherer S.E."/>
            <person name="Worley K.C."/>
            <person name="Muzny D.M."/>
            <person name="Gibbs R."/>
        </authorList>
    </citation>
    <scope>NUCLEOTIDE SEQUENCE</scope>
    <source>
        <strain evidence="14">Brora</strain>
    </source>
</reference>
<dbReference type="PANTHER" id="PTHR43410:SF1">
    <property type="entry name" value="NITRIC OXIDE SYNTHASE"/>
    <property type="match status" value="1"/>
</dbReference>
<dbReference type="PANTHER" id="PTHR43410">
    <property type="entry name" value="NITRIC OXIDE SYNTHASE OXYGENASE"/>
    <property type="match status" value="1"/>
</dbReference>
<dbReference type="InterPro" id="IPR036119">
    <property type="entry name" value="NOS_N_sf"/>
</dbReference>
<dbReference type="GO" id="GO:0004517">
    <property type="term" value="F:nitric-oxide synthase activity"/>
    <property type="evidence" value="ECO:0007669"/>
    <property type="project" value="UniProtKB-EC"/>
</dbReference>
<keyword evidence="5" id="KW-0349">Heme</keyword>
<evidence type="ECO:0000256" key="8">
    <source>
        <dbReference type="ARBA" id="ARBA00022857"/>
    </source>
</evidence>
<dbReference type="STRING" id="126957.T1IJV5"/>
<dbReference type="EnsemblMetazoa" id="SMAR001182-RA">
    <property type="protein sequence ID" value="SMAR001182-PA"/>
    <property type="gene ID" value="SMAR001182"/>
</dbReference>
<comment type="cofactor">
    <cofactor evidence="2">
        <name>heme b</name>
        <dbReference type="ChEBI" id="CHEBI:60344"/>
    </cofactor>
</comment>
<evidence type="ECO:0000259" key="12">
    <source>
        <dbReference type="Pfam" id="PF02898"/>
    </source>
</evidence>
<evidence type="ECO:0000256" key="10">
    <source>
        <dbReference type="ARBA" id="ARBA00023002"/>
    </source>
</evidence>
<proteinExistence type="inferred from homology"/>
<dbReference type="InterPro" id="IPR044940">
    <property type="entry name" value="NOS_dom_2"/>
</dbReference>
<keyword evidence="6" id="KW-0285">Flavoprotein</keyword>
<comment type="similarity">
    <text evidence="3">Belongs to the NOS family.</text>
</comment>
<evidence type="ECO:0000256" key="5">
    <source>
        <dbReference type="ARBA" id="ARBA00022617"/>
    </source>
</evidence>
<comment type="cofactor">
    <cofactor evidence="1">
        <name>FMN</name>
        <dbReference type="ChEBI" id="CHEBI:58210"/>
    </cofactor>
</comment>
<protein>
    <recommendedName>
        <fullName evidence="4">nitric-oxide synthase (NADPH)</fullName>
        <ecNumber evidence="4">1.14.13.39</ecNumber>
    </recommendedName>
</protein>
<dbReference type="Gene3D" id="3.90.340.10">
    <property type="entry name" value="Nitric Oxide Synthase, Chain A, domain 1"/>
    <property type="match status" value="1"/>
</dbReference>
<dbReference type="PhylomeDB" id="T1IJV5"/>
<reference evidence="13" key="2">
    <citation type="submission" date="2015-02" db="UniProtKB">
        <authorList>
            <consortium name="EnsemblMetazoa"/>
        </authorList>
    </citation>
    <scope>IDENTIFICATION</scope>
</reference>
<evidence type="ECO:0000256" key="2">
    <source>
        <dbReference type="ARBA" id="ARBA00001970"/>
    </source>
</evidence>
<dbReference type="eggNOG" id="KOG1158">
    <property type="taxonomic scope" value="Eukaryota"/>
</dbReference>
<keyword evidence="14" id="KW-1185">Reference proteome</keyword>
<organism evidence="13 14">
    <name type="scientific">Strigamia maritima</name>
    <name type="common">European centipede</name>
    <name type="synonym">Geophilus maritimus</name>
    <dbReference type="NCBI Taxonomy" id="126957"/>
    <lineage>
        <taxon>Eukaryota</taxon>
        <taxon>Metazoa</taxon>
        <taxon>Ecdysozoa</taxon>
        <taxon>Arthropoda</taxon>
        <taxon>Myriapoda</taxon>
        <taxon>Chilopoda</taxon>
        <taxon>Pleurostigmophora</taxon>
        <taxon>Geophilomorpha</taxon>
        <taxon>Linotaeniidae</taxon>
        <taxon>Strigamia</taxon>
    </lineage>
</organism>
<dbReference type="OMA" id="IWNHQLI"/>
<evidence type="ECO:0000256" key="1">
    <source>
        <dbReference type="ARBA" id="ARBA00001917"/>
    </source>
</evidence>
<evidence type="ECO:0000256" key="4">
    <source>
        <dbReference type="ARBA" id="ARBA00012989"/>
    </source>
</evidence>
<dbReference type="GO" id="GO:0005516">
    <property type="term" value="F:calmodulin binding"/>
    <property type="evidence" value="ECO:0007669"/>
    <property type="project" value="UniProtKB-KW"/>
</dbReference>
<dbReference type="AlphaFoldDB" id="T1IJV5"/>
<evidence type="ECO:0000313" key="13">
    <source>
        <dbReference type="EnsemblMetazoa" id="SMAR001182-PA"/>
    </source>
</evidence>
<keyword evidence="6" id="KW-0288">FMN</keyword>
<evidence type="ECO:0000256" key="6">
    <source>
        <dbReference type="ARBA" id="ARBA00022643"/>
    </source>
</evidence>
<dbReference type="Gene3D" id="3.90.1230.10">
    <property type="entry name" value="Nitric Oxide Synthase, Chain A, domain 3"/>
    <property type="match status" value="1"/>
</dbReference>
<dbReference type="InterPro" id="IPR050607">
    <property type="entry name" value="NOS"/>
</dbReference>
<dbReference type="GO" id="GO:0046872">
    <property type="term" value="F:metal ion binding"/>
    <property type="evidence" value="ECO:0007669"/>
    <property type="project" value="UniProtKB-KW"/>
</dbReference>
<dbReference type="EMBL" id="JH430359">
    <property type="status" value="NOT_ANNOTATED_CDS"/>
    <property type="molecule type" value="Genomic_DNA"/>
</dbReference>
<keyword evidence="10" id="KW-0560">Oxidoreductase</keyword>
<sequence length="381" mass="43533">MAGQSRCRVEETPRSKEEMWDHAKDFLDQYFSSSDSLQSPEHLNRLDEVREEIDKNGTYDVTKEELIYGSKSAWRTAARCVARILWNTLNVLDFRHIKTAKEMFEGLCEHLEFATNGGNIRSTISVFPKRIAGRADFRLWNPLLLCFAGYQQPDGSVIGDPAFVQFTQVCQSLGWKGKGGRFDVLPLVVSVPGEKPQFFDIPPELALRIPLSHPDYPWFADMGLQWFAIPAVSDMRMDLGGLEFTATPFNGWYTVPEVGTRDLCDPHRYNVLKEVAEKMGLDTESNESLWKDRALVVVNQAVVHGYRVQGVTIVDHHTAAESFLKFMEQENKMRGGCNADWVWIVPPIGTNLVPTFQQDMVNYNLKPSYEYQERAWKPIEN</sequence>
<dbReference type="Pfam" id="PF02898">
    <property type="entry name" value="NO_synthase"/>
    <property type="match status" value="1"/>
</dbReference>
<evidence type="ECO:0000256" key="3">
    <source>
        <dbReference type="ARBA" id="ARBA00006267"/>
    </source>
</evidence>
<keyword evidence="7" id="KW-0479">Metal-binding</keyword>